<sequence length="133" mass="15339">MSILRSVAFRPKHLEEHELLHRVHRELDLLSGDSSPWEDTLRQRDVMNEPDQDLSRAETTPERGDSAYGPDTDVVPRTSTTVHPCDLCGKNYGARSSLMRHQREGHRQSHHKCVRCQRSFTRAKVKTRADLRG</sequence>
<proteinExistence type="predicted"/>
<feature type="domain" description="C2H2-type" evidence="3">
    <location>
        <begin position="83"/>
        <end position="111"/>
    </location>
</feature>
<protein>
    <recommendedName>
        <fullName evidence="3">C2H2-type domain-containing protein</fullName>
    </recommendedName>
</protein>
<dbReference type="EMBL" id="CP111017">
    <property type="protein sequence ID" value="WAR06801.1"/>
    <property type="molecule type" value="Genomic_DNA"/>
</dbReference>
<keyword evidence="1" id="KW-0479">Metal-binding</keyword>
<evidence type="ECO:0000313" key="4">
    <source>
        <dbReference type="EMBL" id="WAR06801.1"/>
    </source>
</evidence>
<evidence type="ECO:0000256" key="2">
    <source>
        <dbReference type="SAM" id="MobiDB-lite"/>
    </source>
</evidence>
<dbReference type="PROSITE" id="PS00028">
    <property type="entry name" value="ZINC_FINGER_C2H2_1"/>
    <property type="match status" value="1"/>
</dbReference>
<dbReference type="InterPro" id="IPR013087">
    <property type="entry name" value="Znf_C2H2_type"/>
</dbReference>
<reference evidence="4" key="1">
    <citation type="submission" date="2022-11" db="EMBL/GenBank/DDBJ databases">
        <title>Centuries of genome instability and evolution in soft-shell clam transmissible cancer (bioRxiv).</title>
        <authorList>
            <person name="Hart S.F.M."/>
            <person name="Yonemitsu M.A."/>
            <person name="Giersch R.M."/>
            <person name="Beal B.F."/>
            <person name="Arriagada G."/>
            <person name="Davis B.W."/>
            <person name="Ostrander E.A."/>
            <person name="Goff S.P."/>
            <person name="Metzger M.J."/>
        </authorList>
    </citation>
    <scope>NUCLEOTIDE SEQUENCE</scope>
    <source>
        <strain evidence="4">MELC-2E11</strain>
        <tissue evidence="4">Siphon/mantle</tissue>
    </source>
</reference>
<gene>
    <name evidence="4" type="ORF">MAR_016759</name>
</gene>
<evidence type="ECO:0000259" key="3">
    <source>
        <dbReference type="PROSITE" id="PS50157"/>
    </source>
</evidence>
<keyword evidence="5" id="KW-1185">Reference proteome</keyword>
<organism evidence="4 5">
    <name type="scientific">Mya arenaria</name>
    <name type="common">Soft-shell clam</name>
    <dbReference type="NCBI Taxonomy" id="6604"/>
    <lineage>
        <taxon>Eukaryota</taxon>
        <taxon>Metazoa</taxon>
        <taxon>Spiralia</taxon>
        <taxon>Lophotrochozoa</taxon>
        <taxon>Mollusca</taxon>
        <taxon>Bivalvia</taxon>
        <taxon>Autobranchia</taxon>
        <taxon>Heteroconchia</taxon>
        <taxon>Euheterodonta</taxon>
        <taxon>Imparidentia</taxon>
        <taxon>Neoheterodontei</taxon>
        <taxon>Myida</taxon>
        <taxon>Myoidea</taxon>
        <taxon>Myidae</taxon>
        <taxon>Mya</taxon>
    </lineage>
</organism>
<dbReference type="PROSITE" id="PS50157">
    <property type="entry name" value="ZINC_FINGER_C2H2_2"/>
    <property type="match status" value="1"/>
</dbReference>
<dbReference type="Proteomes" id="UP001164746">
    <property type="component" value="Chromosome 6"/>
</dbReference>
<dbReference type="SUPFAM" id="SSF57667">
    <property type="entry name" value="beta-beta-alpha zinc fingers"/>
    <property type="match status" value="1"/>
</dbReference>
<feature type="compositionally biased region" description="Basic and acidic residues" evidence="2">
    <location>
        <begin position="39"/>
        <end position="65"/>
    </location>
</feature>
<dbReference type="Gene3D" id="3.30.160.60">
    <property type="entry name" value="Classic Zinc Finger"/>
    <property type="match status" value="1"/>
</dbReference>
<evidence type="ECO:0000256" key="1">
    <source>
        <dbReference type="PROSITE-ProRule" id="PRU00042"/>
    </source>
</evidence>
<dbReference type="InterPro" id="IPR036236">
    <property type="entry name" value="Znf_C2H2_sf"/>
</dbReference>
<accession>A0ABY7ED43</accession>
<evidence type="ECO:0000313" key="5">
    <source>
        <dbReference type="Proteomes" id="UP001164746"/>
    </source>
</evidence>
<keyword evidence="1" id="KW-0862">Zinc</keyword>
<name>A0ABY7ED43_MYAAR</name>
<keyword evidence="1" id="KW-0863">Zinc-finger</keyword>
<feature type="region of interest" description="Disordered" evidence="2">
    <location>
        <begin position="31"/>
        <end position="80"/>
    </location>
</feature>